<dbReference type="AlphaFoldDB" id="A0A9P4Y2P4"/>
<sequence>MQGNKVSQSISSAQSAWEKVAGQGDISWLDDTSYIPSSCFEPPIVTSRPRAWDRIAVPSALLRHSDDKIYKRVTTRPHENKFYRLAAAELDSQGFGARKRVRTLAFIPPYGKPLFEKETAPEIAGEDVLAKAREEVKNALDSIWQDNLRIRQKPYSHKRSTFDPAHLIWVPRKRHNTRWPINPPNEHAEQIAPLQPFIKFELHPSQIDEAACVDVQEKDVPQSPTLRVSGSLDLASEAQNQKSARRRRTIRPSLSTISEDIKEASFLALTPSTRKYAAYASPTKRCSAMADKSKTPTKVAESPLKNFTVCATPRTGMIKVENTSLVLSASLRGEESSAFPLPDMSEPGPRRVSLAAASDRPEPNHTEGTAAFASVAEEAGASVTTVAVFDQPHHDVPDEPEHETKRRMSLDSARRSGRQSDLRIIKRALDWRTDTRAGNRRRHSDALHLYGHHDAIVNRRRTLDIDVGRDLDIFGQPAQPSSECTEAQHTPERITWNAKLDQVNRKQEDSKHNESGLDETHVGTTTKMPVPTGLPSLDLQQSAPLDAIEENALEATEDSSEDLEQSTSPAIEMNAQATAQKIAAHYENKEDIVVIEEDALTPGTPDSIDGDSELADLHKFVQRAKSIKGRRVVQGSLKVLSAMKKRRSGSMGSATSDTGSPMAKQPEAAAPAASSPRVPLGAKDANKSPSPSKKRKLKNATAIQGPLPSPIKKASSRLAIPDLDDTEPASKPRKRRRGMESETDDIFNPEMGPGQDLTQRGSGSAPGGARRSNRIATSKKTRPPANAISVRVPGSGSLDLDMPAISTAGVTNAARDRKFEKDLAAETRKNTSKNKGGSMPVPVALAIMTQVPLVDDEDNNELTKSLATISRTARAKNVRWAETLVRIQGEDDNTTLVAVAATPPVEVGAASNDEDTGLPSPPRLRHVVFDSPACSSNPVVGETCQPENASNEDEEEKVEPAPEKASEDMAKGKKQQPRRLTRSGSAASRLPTRASGTPAKKNALPVPSRVGPKAPVVGTGPGRGGVSAATIARLGMAGPGTPGPRRRGRAVG</sequence>
<dbReference type="EMBL" id="MU032347">
    <property type="protein sequence ID" value="KAF3765398.1"/>
    <property type="molecule type" value="Genomic_DNA"/>
</dbReference>
<feature type="region of interest" description="Disordered" evidence="1">
    <location>
        <begin position="642"/>
        <end position="792"/>
    </location>
</feature>
<keyword evidence="3" id="KW-1185">Reference proteome</keyword>
<evidence type="ECO:0000313" key="2">
    <source>
        <dbReference type="EMBL" id="KAF3765398.1"/>
    </source>
</evidence>
<accession>A0A9P4Y2P4</accession>
<evidence type="ECO:0000313" key="3">
    <source>
        <dbReference type="Proteomes" id="UP000803844"/>
    </source>
</evidence>
<feature type="region of interest" description="Disordered" evidence="1">
    <location>
        <begin position="392"/>
        <end position="421"/>
    </location>
</feature>
<dbReference type="OrthoDB" id="4207369at2759"/>
<feature type="compositionally biased region" description="Low complexity" evidence="1">
    <location>
        <begin position="760"/>
        <end position="770"/>
    </location>
</feature>
<protein>
    <submittedName>
        <fullName evidence="2">Uncharacterized protein</fullName>
    </submittedName>
</protein>
<feature type="region of interest" description="Disordered" evidence="1">
    <location>
        <begin position="503"/>
        <end position="527"/>
    </location>
</feature>
<feature type="region of interest" description="Disordered" evidence="1">
    <location>
        <begin position="933"/>
        <end position="1052"/>
    </location>
</feature>
<feature type="compositionally biased region" description="Basic residues" evidence="1">
    <location>
        <begin position="771"/>
        <end position="782"/>
    </location>
</feature>
<dbReference type="GeneID" id="63832296"/>
<organism evidence="2 3">
    <name type="scientific">Cryphonectria parasitica (strain ATCC 38755 / EP155)</name>
    <dbReference type="NCBI Taxonomy" id="660469"/>
    <lineage>
        <taxon>Eukaryota</taxon>
        <taxon>Fungi</taxon>
        <taxon>Dikarya</taxon>
        <taxon>Ascomycota</taxon>
        <taxon>Pezizomycotina</taxon>
        <taxon>Sordariomycetes</taxon>
        <taxon>Sordariomycetidae</taxon>
        <taxon>Diaporthales</taxon>
        <taxon>Cryphonectriaceae</taxon>
        <taxon>Cryphonectria-Endothia species complex</taxon>
        <taxon>Cryphonectria</taxon>
    </lineage>
</organism>
<feature type="compositionally biased region" description="Polar residues" evidence="1">
    <location>
        <begin position="650"/>
        <end position="659"/>
    </location>
</feature>
<dbReference type="Proteomes" id="UP000803844">
    <property type="component" value="Unassembled WGS sequence"/>
</dbReference>
<comment type="caution">
    <text evidence="2">The sequence shown here is derived from an EMBL/GenBank/DDBJ whole genome shotgun (WGS) entry which is preliminary data.</text>
</comment>
<evidence type="ECO:0000256" key="1">
    <source>
        <dbReference type="SAM" id="MobiDB-lite"/>
    </source>
</evidence>
<feature type="compositionally biased region" description="Basic and acidic residues" evidence="1">
    <location>
        <begin position="958"/>
        <end position="971"/>
    </location>
</feature>
<proteinExistence type="predicted"/>
<feature type="region of interest" description="Disordered" evidence="1">
    <location>
        <begin position="336"/>
        <end position="367"/>
    </location>
</feature>
<reference evidence="2" key="1">
    <citation type="journal article" date="2020" name="Phytopathology">
        <title>Genome sequence of the chestnut blight fungus Cryphonectria parasitica EP155: A fundamental resource for an archetypical invasive plant pathogen.</title>
        <authorList>
            <person name="Crouch J.A."/>
            <person name="Dawe A."/>
            <person name="Aerts A."/>
            <person name="Barry K."/>
            <person name="Churchill A.C.L."/>
            <person name="Grimwood J."/>
            <person name="Hillman B."/>
            <person name="Milgroom M.G."/>
            <person name="Pangilinan J."/>
            <person name="Smith M."/>
            <person name="Salamov A."/>
            <person name="Schmutz J."/>
            <person name="Yadav J."/>
            <person name="Grigoriev I.V."/>
            <person name="Nuss D."/>
        </authorList>
    </citation>
    <scope>NUCLEOTIDE SEQUENCE</scope>
    <source>
        <strain evidence="2">EP155</strain>
    </source>
</reference>
<name>A0A9P4Y2P4_CRYP1</name>
<feature type="compositionally biased region" description="Basic residues" evidence="1">
    <location>
        <begin position="972"/>
        <end position="981"/>
    </location>
</feature>
<gene>
    <name evidence="2" type="ORF">M406DRAFT_105806</name>
</gene>
<feature type="compositionally biased region" description="Basic and acidic residues" evidence="1">
    <location>
        <begin position="503"/>
        <end position="521"/>
    </location>
</feature>
<dbReference type="RefSeq" id="XP_040776359.1">
    <property type="nucleotide sequence ID" value="XM_040915167.1"/>
</dbReference>